<name>A0ABM6Z0M0_9VIBR</name>
<dbReference type="SUPFAM" id="SSF53756">
    <property type="entry name" value="UDP-Glycosyltransferase/glycogen phosphorylase"/>
    <property type="match status" value="1"/>
</dbReference>
<reference evidence="3 4" key="1">
    <citation type="submission" date="2018-08" db="EMBL/GenBank/DDBJ databases">
        <title>Genomic taxonomy of the Vibrionaceae family.</title>
        <authorList>
            <person name="Gomez-Gil B."/>
            <person name="Tanaka M."/>
            <person name="Sawabe T."/>
            <person name="Enciso-Ibarra K."/>
        </authorList>
    </citation>
    <scope>NUCLEOTIDE SEQUENCE [LARGE SCALE GENOMIC DNA]</scope>
    <source>
        <strain evidence="3 4">CAIM 1831</strain>
        <plasmid evidence="4">pva1</plasmid>
    </source>
</reference>
<dbReference type="RefSeq" id="WP_128813608.1">
    <property type="nucleotide sequence ID" value="NZ_CP032095.1"/>
</dbReference>
<geneLocation type="plasmid" evidence="4">
    <name>pva1</name>
</geneLocation>
<dbReference type="PANTHER" id="PTHR12526">
    <property type="entry name" value="GLYCOSYLTRANSFERASE"/>
    <property type="match status" value="1"/>
</dbReference>
<dbReference type="CDD" id="cd03820">
    <property type="entry name" value="GT4_AmsD-like"/>
    <property type="match status" value="1"/>
</dbReference>
<dbReference type="Gene3D" id="3.40.50.2000">
    <property type="entry name" value="Glycogen Phosphorylase B"/>
    <property type="match status" value="2"/>
</dbReference>
<sequence>MNETSNKVSVLFLINDITALGGTERMCTMIANELSAAGFDVAIISRHEGKLAPFFPLDKAVRREQLFAKSPAKHHHLMLPFAVSRVVKQHQPDLIISCDTQMCLYSAIPLFKKNHIAWEHFNSEICTRFGSRWFGRRMASLLCKKIIVLTNSDKQHWINTLQASPQKIAVIPNPLPVTRVDHVQTSDRQNIVLAVGRMTAQKGFDLLIQSWAKIDQASTIGWKLRIVGPTGSAKPELERLIKALKLENNVELISESNNIEIEYKHASMYVLSSRYEGFGLTLIEAMGQGLPVIAFDCPMGPSEIIADQFGKLLPHHDIDTMAKTIECFLLDPCLRAQFGELAHQRSKDYTPDIIIQKWTSMIHQL</sequence>
<dbReference type="Pfam" id="PF13439">
    <property type="entry name" value="Glyco_transf_4"/>
    <property type="match status" value="1"/>
</dbReference>
<keyword evidence="4" id="KW-1185">Reference proteome</keyword>
<evidence type="ECO:0000259" key="1">
    <source>
        <dbReference type="Pfam" id="PF00534"/>
    </source>
</evidence>
<dbReference type="InterPro" id="IPR028098">
    <property type="entry name" value="Glyco_trans_4-like_N"/>
</dbReference>
<organism evidence="3 4">
    <name type="scientific">Vibrio alfacsensis</name>
    <dbReference type="NCBI Taxonomy" id="1074311"/>
    <lineage>
        <taxon>Bacteria</taxon>
        <taxon>Pseudomonadati</taxon>
        <taxon>Pseudomonadota</taxon>
        <taxon>Gammaproteobacteria</taxon>
        <taxon>Vibrionales</taxon>
        <taxon>Vibrionaceae</taxon>
        <taxon>Vibrio</taxon>
    </lineage>
</organism>
<keyword evidence="3" id="KW-0614">Plasmid</keyword>
<proteinExistence type="predicted"/>
<feature type="domain" description="Glycosyltransferase subfamily 4-like N-terminal" evidence="2">
    <location>
        <begin position="21"/>
        <end position="177"/>
    </location>
</feature>
<dbReference type="Pfam" id="PF00534">
    <property type="entry name" value="Glycos_transf_1"/>
    <property type="match status" value="1"/>
</dbReference>
<dbReference type="PANTHER" id="PTHR12526:SF630">
    <property type="entry name" value="GLYCOSYLTRANSFERASE"/>
    <property type="match status" value="1"/>
</dbReference>
<dbReference type="Proteomes" id="UP000262832">
    <property type="component" value="Plasmid pVa1"/>
</dbReference>
<dbReference type="EMBL" id="CP032095">
    <property type="protein sequence ID" value="AXY03728.1"/>
    <property type="molecule type" value="Genomic_DNA"/>
</dbReference>
<protein>
    <submittedName>
        <fullName evidence="3">Glycosyltransferase family 4 protein</fullName>
    </submittedName>
</protein>
<evidence type="ECO:0000259" key="2">
    <source>
        <dbReference type="Pfam" id="PF13439"/>
    </source>
</evidence>
<gene>
    <name evidence="3" type="ORF">D1115_22895</name>
</gene>
<dbReference type="InterPro" id="IPR001296">
    <property type="entry name" value="Glyco_trans_1"/>
</dbReference>
<evidence type="ECO:0000313" key="4">
    <source>
        <dbReference type="Proteomes" id="UP000262832"/>
    </source>
</evidence>
<accession>A0ABM6Z0M0</accession>
<evidence type="ECO:0000313" key="3">
    <source>
        <dbReference type="EMBL" id="AXY03728.1"/>
    </source>
</evidence>
<feature type="domain" description="Glycosyl transferase family 1" evidence="1">
    <location>
        <begin position="186"/>
        <end position="344"/>
    </location>
</feature>